<dbReference type="SUPFAM" id="SSF64307">
    <property type="entry name" value="SirA-like"/>
    <property type="match status" value="1"/>
</dbReference>
<organism evidence="3 4">
    <name type="scientific">Kaistia nematophila</name>
    <dbReference type="NCBI Taxonomy" id="2994654"/>
    <lineage>
        <taxon>Bacteria</taxon>
        <taxon>Pseudomonadati</taxon>
        <taxon>Pseudomonadota</taxon>
        <taxon>Alphaproteobacteria</taxon>
        <taxon>Hyphomicrobiales</taxon>
        <taxon>Kaistiaceae</taxon>
        <taxon>Kaistia</taxon>
    </lineage>
</organism>
<dbReference type="AlphaFoldDB" id="A0A9X3E5C5"/>
<dbReference type="Proteomes" id="UP001144805">
    <property type="component" value="Unassembled WGS sequence"/>
</dbReference>
<keyword evidence="4" id="KW-1185">Reference proteome</keyword>
<dbReference type="PANTHER" id="PTHR33279">
    <property type="entry name" value="SULFUR CARRIER PROTEIN YEDF-RELATED"/>
    <property type="match status" value="1"/>
</dbReference>
<dbReference type="EMBL" id="JAPKNK010000010">
    <property type="protein sequence ID" value="MCX5571433.1"/>
    <property type="molecule type" value="Genomic_DNA"/>
</dbReference>
<dbReference type="InterPro" id="IPR001455">
    <property type="entry name" value="TusA-like"/>
</dbReference>
<reference evidence="3" key="1">
    <citation type="submission" date="2022-11" db="EMBL/GenBank/DDBJ databases">
        <title>Biodiversity and phylogenetic relationships of bacteria.</title>
        <authorList>
            <person name="Machado R.A.R."/>
            <person name="Bhat A."/>
            <person name="Loulou A."/>
            <person name="Kallel S."/>
        </authorList>
    </citation>
    <scope>NUCLEOTIDE SEQUENCE</scope>
    <source>
        <strain evidence="3">K-TC2</strain>
    </source>
</reference>
<dbReference type="PANTHER" id="PTHR33279:SF6">
    <property type="entry name" value="SULFUR CARRIER PROTEIN YEDF-RELATED"/>
    <property type="match status" value="1"/>
</dbReference>
<dbReference type="InterPro" id="IPR036868">
    <property type="entry name" value="TusA-like_sf"/>
</dbReference>
<evidence type="ECO:0000259" key="2">
    <source>
        <dbReference type="PROSITE" id="PS01148"/>
    </source>
</evidence>
<feature type="domain" description="UPF0033" evidence="2">
    <location>
        <begin position="17"/>
        <end position="41"/>
    </location>
</feature>
<evidence type="ECO:0000313" key="4">
    <source>
        <dbReference type="Proteomes" id="UP001144805"/>
    </source>
</evidence>
<dbReference type="RefSeq" id="WP_266340393.1">
    <property type="nucleotide sequence ID" value="NZ_JAPKNK010000010.1"/>
</dbReference>
<evidence type="ECO:0000313" key="3">
    <source>
        <dbReference type="EMBL" id="MCX5571433.1"/>
    </source>
</evidence>
<comment type="caution">
    <text evidence="3">The sequence shown here is derived from an EMBL/GenBank/DDBJ whole genome shotgun (WGS) entry which is preliminary data.</text>
</comment>
<dbReference type="PROSITE" id="PS01148">
    <property type="entry name" value="UPF0033"/>
    <property type="match status" value="1"/>
</dbReference>
<evidence type="ECO:0000256" key="1">
    <source>
        <dbReference type="ARBA" id="ARBA00008984"/>
    </source>
</evidence>
<proteinExistence type="inferred from homology"/>
<accession>A0A9X3E5C5</accession>
<protein>
    <submittedName>
        <fullName evidence="3">Sulfurtransferase TusA family protein</fullName>
    </submittedName>
</protein>
<sequence>MMDEAEATRGADADRFLDARGIACPLPVLKARKHLAGMAPGERLRVEATDPMAAIDLPHLCQEDGHLLVRQERFEEAGRTILRFVIERGTRVAQSD</sequence>
<dbReference type="Pfam" id="PF01206">
    <property type="entry name" value="TusA"/>
    <property type="match status" value="1"/>
</dbReference>
<dbReference type="Gene3D" id="3.30.110.40">
    <property type="entry name" value="TusA-like domain"/>
    <property type="match status" value="1"/>
</dbReference>
<gene>
    <name evidence="3" type="ORF">OSH07_19695</name>
</gene>
<name>A0A9X3E5C5_9HYPH</name>
<comment type="similarity">
    <text evidence="1">Belongs to the sulfur carrier protein TusA family.</text>
</comment>
<dbReference type="CDD" id="cd00291">
    <property type="entry name" value="SirA_YedF_YeeD"/>
    <property type="match status" value="1"/>
</dbReference>